<evidence type="ECO:0000256" key="1">
    <source>
        <dbReference type="SAM" id="Phobius"/>
    </source>
</evidence>
<dbReference type="EMBL" id="CP053661">
    <property type="protein sequence ID" value="QKD83464.1"/>
    <property type="molecule type" value="Genomic_DNA"/>
</dbReference>
<dbReference type="InterPro" id="IPR025196">
    <property type="entry name" value="DUF4126"/>
</dbReference>
<protein>
    <submittedName>
        <fullName evidence="3">DUF4126 domain-containing protein</fullName>
    </submittedName>
</protein>
<feature type="transmembrane region" description="Helical" evidence="1">
    <location>
        <begin position="74"/>
        <end position="96"/>
    </location>
</feature>
<dbReference type="Proteomes" id="UP000505210">
    <property type="component" value="Chromosome"/>
</dbReference>
<feature type="domain" description="DUF4126" evidence="2">
    <location>
        <begin position="7"/>
        <end position="179"/>
    </location>
</feature>
<evidence type="ECO:0000313" key="4">
    <source>
        <dbReference type="Proteomes" id="UP000505210"/>
    </source>
</evidence>
<proteinExistence type="predicted"/>
<evidence type="ECO:0000313" key="3">
    <source>
        <dbReference type="EMBL" id="QKD83464.1"/>
    </source>
</evidence>
<feature type="transmembrane region" description="Helical" evidence="1">
    <location>
        <begin position="45"/>
        <end position="67"/>
    </location>
</feature>
<sequence>METLISLLAGVSLSAATGFRLFVPFLVMSIATATGHMTPAQGFEWIGSPAAITAFAVATGVEIAGYYIPWVDEILDLITTPAALVAGAVLTASTLVDISPFLQWTLAIIAGAGAAGLTKGMTDVARLTSTATTGGIANPALSTMELFTSSVISVMAILIPLLTGIVILGLLCFAAYKVWRFFGRRRRFR</sequence>
<accession>A0A6M8B8V3</accession>
<gene>
    <name evidence="3" type="ORF">HPC62_15790</name>
</gene>
<dbReference type="RefSeq" id="WP_172357207.1">
    <property type="nucleotide sequence ID" value="NZ_CP053661.1"/>
</dbReference>
<keyword evidence="4" id="KW-1185">Reference proteome</keyword>
<keyword evidence="1" id="KW-1133">Transmembrane helix</keyword>
<name>A0A6M8B8V3_9CYAN</name>
<organism evidence="3 4">
    <name type="scientific">Thermoleptolyngbya sichuanensis A183</name>
    <dbReference type="NCBI Taxonomy" id="2737172"/>
    <lineage>
        <taxon>Bacteria</taxon>
        <taxon>Bacillati</taxon>
        <taxon>Cyanobacteriota</taxon>
        <taxon>Cyanophyceae</taxon>
        <taxon>Oculatellales</taxon>
        <taxon>Oculatellaceae</taxon>
        <taxon>Thermoleptolyngbya</taxon>
        <taxon>Thermoleptolyngbya sichuanensis</taxon>
    </lineage>
</organism>
<evidence type="ECO:0000259" key="2">
    <source>
        <dbReference type="Pfam" id="PF13548"/>
    </source>
</evidence>
<dbReference type="Pfam" id="PF13548">
    <property type="entry name" value="DUF4126"/>
    <property type="match status" value="1"/>
</dbReference>
<reference evidence="3 4" key="1">
    <citation type="submission" date="2020-05" db="EMBL/GenBank/DDBJ databases">
        <title>Complete genome sequence of of a novel Thermoleptolyngbya strain isolated from hot springs of Ganzi, Sichuan China.</title>
        <authorList>
            <person name="Tang J."/>
            <person name="Daroch M."/>
            <person name="Li L."/>
            <person name="Waleron K."/>
            <person name="Waleron M."/>
            <person name="Waleron M."/>
        </authorList>
    </citation>
    <scope>NUCLEOTIDE SEQUENCE [LARGE SCALE GENOMIC DNA]</scope>
    <source>
        <strain evidence="3 4">PKUAC-SCTA183</strain>
    </source>
</reference>
<keyword evidence="1" id="KW-0812">Transmembrane</keyword>
<feature type="transmembrane region" description="Helical" evidence="1">
    <location>
        <begin position="151"/>
        <end position="179"/>
    </location>
</feature>
<dbReference type="KEGG" id="theu:HPC62_15790"/>
<dbReference type="AlphaFoldDB" id="A0A6M8B8V3"/>
<keyword evidence="1" id="KW-0472">Membrane</keyword>